<dbReference type="HOGENOM" id="CLU_2574810_0_0_1"/>
<dbReference type="EMBL" id="KN832045">
    <property type="protein sequence ID" value="KIN96477.1"/>
    <property type="molecule type" value="Genomic_DNA"/>
</dbReference>
<gene>
    <name evidence="1" type="ORF">M404DRAFT_33177</name>
</gene>
<organism evidence="1 2">
    <name type="scientific">Pisolithus tinctorius Marx 270</name>
    <dbReference type="NCBI Taxonomy" id="870435"/>
    <lineage>
        <taxon>Eukaryota</taxon>
        <taxon>Fungi</taxon>
        <taxon>Dikarya</taxon>
        <taxon>Basidiomycota</taxon>
        <taxon>Agaricomycotina</taxon>
        <taxon>Agaricomycetes</taxon>
        <taxon>Agaricomycetidae</taxon>
        <taxon>Boletales</taxon>
        <taxon>Sclerodermatineae</taxon>
        <taxon>Pisolithaceae</taxon>
        <taxon>Pisolithus</taxon>
    </lineage>
</organism>
<sequence length="81" mass="8702">MTMRCPVPGSRDVEGISLISPQHSVVHEEGPNLLTVNQESLLCLPRAGVNPDDKIIKASPFNGMTLGRLTNDVGQGAVEHR</sequence>
<name>A0A0C3IHI7_PISTI</name>
<evidence type="ECO:0000313" key="2">
    <source>
        <dbReference type="Proteomes" id="UP000054217"/>
    </source>
</evidence>
<accession>A0A0C3IHI7</accession>
<dbReference type="InParanoid" id="A0A0C3IHI7"/>
<protein>
    <submittedName>
        <fullName evidence="1">Uncharacterized protein</fullName>
    </submittedName>
</protein>
<dbReference type="Proteomes" id="UP000054217">
    <property type="component" value="Unassembled WGS sequence"/>
</dbReference>
<dbReference type="AlphaFoldDB" id="A0A0C3IHI7"/>
<evidence type="ECO:0000313" key="1">
    <source>
        <dbReference type="EMBL" id="KIN96477.1"/>
    </source>
</evidence>
<keyword evidence="2" id="KW-1185">Reference proteome</keyword>
<reference evidence="1 2" key="1">
    <citation type="submission" date="2014-04" db="EMBL/GenBank/DDBJ databases">
        <authorList>
            <consortium name="DOE Joint Genome Institute"/>
            <person name="Kuo A."/>
            <person name="Kohler A."/>
            <person name="Costa M.D."/>
            <person name="Nagy L.G."/>
            <person name="Floudas D."/>
            <person name="Copeland A."/>
            <person name="Barry K.W."/>
            <person name="Cichocki N."/>
            <person name="Veneault-Fourrey C."/>
            <person name="LaButti K."/>
            <person name="Lindquist E.A."/>
            <person name="Lipzen A."/>
            <person name="Lundell T."/>
            <person name="Morin E."/>
            <person name="Murat C."/>
            <person name="Sun H."/>
            <person name="Tunlid A."/>
            <person name="Henrissat B."/>
            <person name="Grigoriev I.V."/>
            <person name="Hibbett D.S."/>
            <person name="Martin F."/>
            <person name="Nordberg H.P."/>
            <person name="Cantor M.N."/>
            <person name="Hua S.X."/>
        </authorList>
    </citation>
    <scope>NUCLEOTIDE SEQUENCE [LARGE SCALE GENOMIC DNA]</scope>
    <source>
        <strain evidence="1 2">Marx 270</strain>
    </source>
</reference>
<reference evidence="2" key="2">
    <citation type="submission" date="2015-01" db="EMBL/GenBank/DDBJ databases">
        <title>Evolutionary Origins and Diversification of the Mycorrhizal Mutualists.</title>
        <authorList>
            <consortium name="DOE Joint Genome Institute"/>
            <consortium name="Mycorrhizal Genomics Consortium"/>
            <person name="Kohler A."/>
            <person name="Kuo A."/>
            <person name="Nagy L.G."/>
            <person name="Floudas D."/>
            <person name="Copeland A."/>
            <person name="Barry K.W."/>
            <person name="Cichocki N."/>
            <person name="Veneault-Fourrey C."/>
            <person name="LaButti K."/>
            <person name="Lindquist E.A."/>
            <person name="Lipzen A."/>
            <person name="Lundell T."/>
            <person name="Morin E."/>
            <person name="Murat C."/>
            <person name="Riley R."/>
            <person name="Ohm R."/>
            <person name="Sun H."/>
            <person name="Tunlid A."/>
            <person name="Henrissat B."/>
            <person name="Grigoriev I.V."/>
            <person name="Hibbett D.S."/>
            <person name="Martin F."/>
        </authorList>
    </citation>
    <scope>NUCLEOTIDE SEQUENCE [LARGE SCALE GENOMIC DNA]</scope>
    <source>
        <strain evidence="2">Marx 270</strain>
    </source>
</reference>
<proteinExistence type="predicted"/>